<proteinExistence type="inferred from homology"/>
<feature type="region of interest" description="Disordered" evidence="4">
    <location>
        <begin position="15"/>
        <end position="59"/>
    </location>
</feature>
<keyword evidence="7" id="KW-1185">Reference proteome</keyword>
<gene>
    <name evidence="6" type="ORF">ACFPJ5_18825</name>
</gene>
<evidence type="ECO:0000256" key="2">
    <source>
        <dbReference type="ARBA" id="ARBA00022448"/>
    </source>
</evidence>
<name>A0ABD5RG22_9EURY</name>
<dbReference type="Pfam" id="PF00496">
    <property type="entry name" value="SBP_bac_5"/>
    <property type="match status" value="1"/>
</dbReference>
<dbReference type="InterPro" id="IPR000914">
    <property type="entry name" value="SBP_5_dom"/>
</dbReference>
<dbReference type="PANTHER" id="PTHR30290:SF9">
    <property type="entry name" value="OLIGOPEPTIDE-BINDING PROTEIN APPA"/>
    <property type="match status" value="1"/>
</dbReference>
<reference evidence="6 7" key="1">
    <citation type="journal article" date="2019" name="Int. J. Syst. Evol. Microbiol.">
        <title>The Global Catalogue of Microorganisms (GCM) 10K type strain sequencing project: providing services to taxonomists for standard genome sequencing and annotation.</title>
        <authorList>
            <consortium name="The Broad Institute Genomics Platform"/>
            <consortium name="The Broad Institute Genome Sequencing Center for Infectious Disease"/>
            <person name="Wu L."/>
            <person name="Ma J."/>
        </authorList>
    </citation>
    <scope>NUCLEOTIDE SEQUENCE [LARGE SCALE GENOMIC DNA]</scope>
    <source>
        <strain evidence="6 7">CGMCC 1.12237</strain>
    </source>
</reference>
<evidence type="ECO:0000313" key="7">
    <source>
        <dbReference type="Proteomes" id="UP001596201"/>
    </source>
</evidence>
<dbReference type="CDD" id="cd00995">
    <property type="entry name" value="PBP2_NikA_DppA_OppA_like"/>
    <property type="match status" value="1"/>
</dbReference>
<comment type="caution">
    <text evidence="6">The sequence shown here is derived from an EMBL/GenBank/DDBJ whole genome shotgun (WGS) entry which is preliminary data.</text>
</comment>
<dbReference type="Gene3D" id="3.10.105.10">
    <property type="entry name" value="Dipeptide-binding Protein, Domain 3"/>
    <property type="match status" value="1"/>
</dbReference>
<dbReference type="InterPro" id="IPR030678">
    <property type="entry name" value="Peptide/Ni-bd"/>
</dbReference>
<dbReference type="PIRSF" id="PIRSF002741">
    <property type="entry name" value="MppA"/>
    <property type="match status" value="1"/>
</dbReference>
<dbReference type="PROSITE" id="PS51257">
    <property type="entry name" value="PROKAR_LIPOPROTEIN"/>
    <property type="match status" value="1"/>
</dbReference>
<feature type="domain" description="Solute-binding protein family 5" evidence="5">
    <location>
        <begin position="101"/>
        <end position="455"/>
    </location>
</feature>
<accession>A0ABD5RG22</accession>
<evidence type="ECO:0000256" key="4">
    <source>
        <dbReference type="SAM" id="MobiDB-lite"/>
    </source>
</evidence>
<dbReference type="Gene3D" id="3.90.76.10">
    <property type="entry name" value="Dipeptide-binding Protein, Domain 1"/>
    <property type="match status" value="1"/>
</dbReference>
<dbReference type="Gene3D" id="3.40.190.10">
    <property type="entry name" value="Periplasmic binding protein-like II"/>
    <property type="match status" value="1"/>
</dbReference>
<keyword evidence="3" id="KW-0732">Signal</keyword>
<dbReference type="InterPro" id="IPR039424">
    <property type="entry name" value="SBP_5"/>
</dbReference>
<evidence type="ECO:0000256" key="1">
    <source>
        <dbReference type="ARBA" id="ARBA00005695"/>
    </source>
</evidence>
<comment type="similarity">
    <text evidence="1">Belongs to the bacterial solute-binding protein 5 family.</text>
</comment>
<evidence type="ECO:0000313" key="6">
    <source>
        <dbReference type="EMBL" id="MFC5368985.1"/>
    </source>
</evidence>
<dbReference type="EMBL" id="JBHSKX010000004">
    <property type="protein sequence ID" value="MFC5368985.1"/>
    <property type="molecule type" value="Genomic_DNA"/>
</dbReference>
<evidence type="ECO:0000256" key="3">
    <source>
        <dbReference type="ARBA" id="ARBA00022729"/>
    </source>
</evidence>
<dbReference type="PANTHER" id="PTHR30290">
    <property type="entry name" value="PERIPLASMIC BINDING COMPONENT OF ABC TRANSPORTER"/>
    <property type="match status" value="1"/>
</dbReference>
<keyword evidence="2" id="KW-0813">Transport</keyword>
<dbReference type="RefSeq" id="WP_227231042.1">
    <property type="nucleotide sequence ID" value="NZ_JAJCVJ010000003.1"/>
</dbReference>
<dbReference type="Proteomes" id="UP001596201">
    <property type="component" value="Unassembled WGS sequence"/>
</dbReference>
<protein>
    <submittedName>
        <fullName evidence="6">ABC transporter substrate-binding protein</fullName>
    </submittedName>
</protein>
<dbReference type="SUPFAM" id="SSF53850">
    <property type="entry name" value="Periplasmic binding protein-like II"/>
    <property type="match status" value="1"/>
</dbReference>
<evidence type="ECO:0000259" key="5">
    <source>
        <dbReference type="Pfam" id="PF00496"/>
    </source>
</evidence>
<dbReference type="GO" id="GO:0042597">
    <property type="term" value="C:periplasmic space"/>
    <property type="evidence" value="ECO:0007669"/>
    <property type="project" value="UniProtKB-ARBA"/>
</dbReference>
<sequence length="547" mass="60473">MSRRRLLYGTGALGTAGLLAGCTGGDSPDGEQTDGANQAGDSTESDDTDETTAAQSGGELVIGQTKGPIEFDPMVVNDIPSIQVLRRVFSPLYTFGEGFDPVPHIAADAPEVSREGSRYVVPLKSGPTFHNGDPVTAADVKYSFEVPVTEETPNAGQVNMIDAVSIVDDQTVQFDLKYPYAAFQTALVWEIVPKAAREADKQAFNTDEPIGSGPFRFESWTQGDYVELTRWDDYWGTTADVETVRFTPITEPTTRVTVLRTGDVDMFQGVPPKTWTTVENIENTEIQSQLGVNYYYVGFNCKAGAAADALVREGVDYTVDLDRAVENFIEPAGERMYSPVPQTLAEQWEFPLDEWQSMATGKDIDEAKRLFDESDAFTEDDELTIIVPPDDKRESIGISIANGVNETGYNASVQRLDWGAYLDNYISGDPDAYNVFVLGSGGGADPDDILYYLFTHEMIGVSNGTFYRNETMDDALMTARQITDRERRRELYITAIEEILSNRVHLPVYGLRETWAVSDYVENYSVHPYGQWNPRLVAPYGTVGVDN</sequence>
<organism evidence="6 7">
    <name type="scientific">Salinirubrum litoreum</name>
    <dbReference type="NCBI Taxonomy" id="1126234"/>
    <lineage>
        <taxon>Archaea</taxon>
        <taxon>Methanobacteriati</taxon>
        <taxon>Methanobacteriota</taxon>
        <taxon>Stenosarchaea group</taxon>
        <taxon>Halobacteria</taxon>
        <taxon>Halobacteriales</taxon>
        <taxon>Haloferacaceae</taxon>
        <taxon>Salinirubrum</taxon>
    </lineage>
</organism>
<dbReference type="AlphaFoldDB" id="A0ABD5RG22"/>